<organism evidence="10 11">
    <name type="scientific">Cimex lectularius</name>
    <name type="common">Bed bug</name>
    <name type="synonym">Acanthia lectularia</name>
    <dbReference type="NCBI Taxonomy" id="79782"/>
    <lineage>
        <taxon>Eukaryota</taxon>
        <taxon>Metazoa</taxon>
        <taxon>Ecdysozoa</taxon>
        <taxon>Arthropoda</taxon>
        <taxon>Hexapoda</taxon>
        <taxon>Insecta</taxon>
        <taxon>Pterygota</taxon>
        <taxon>Neoptera</taxon>
        <taxon>Paraneoptera</taxon>
        <taxon>Hemiptera</taxon>
        <taxon>Heteroptera</taxon>
        <taxon>Panheteroptera</taxon>
        <taxon>Cimicomorpha</taxon>
        <taxon>Cimicidae</taxon>
        <taxon>Cimex</taxon>
    </lineage>
</organism>
<dbReference type="GO" id="GO:0005664">
    <property type="term" value="C:nuclear origin of replication recognition complex"/>
    <property type="evidence" value="ECO:0007669"/>
    <property type="project" value="UniProtKB-UniRule"/>
</dbReference>
<dbReference type="InterPro" id="IPR056773">
    <property type="entry name" value="WHD_ORC2"/>
</dbReference>
<dbReference type="OrthoDB" id="20198at2759"/>
<dbReference type="Pfam" id="PF24882">
    <property type="entry name" value="WHD_ORC2"/>
    <property type="match status" value="1"/>
</dbReference>
<sequence length="589" mass="67005">MTKQNKGEEIEVIFVPDEDVGVVVDCFAKSKTAENESRTKRRLNATPKRDETPKTILTKSGRKVVPKYKTLNVSLLADPKSDDSASEISDVEPLDDCEKPTEMLPWPLEDSHPIYEQVDTRIALYDDDNALGKQLFGFQTPRKRDGMLQKASETVGQLGKGKETPQRRTEQSSAKTPHAARTKIKKRIIEEATRQKLDKLLEESESDYLPTTSSDSDESDSDADEIPSIRTLQIAESSKVQSHKPRGEINHNFLFTSDEYFERKNTRSVTSNHTLSKLKNPKIQQDQLTSLLKSINPTHEAALGDLQSCNQSMFKRWLFSMSEGYNVLVYGVGSKKTLLDLFRDLYLRDCLTIVVNGFFPGITVKPILDCIAVNLLKINNLPALPHEVLEAIAEKQNSSVINRVFIIVHAIDSGLLKCEKNQGILSRLASLPKVHMIASMDHINGPLIWDQKKLSDFNFVWEDATTFEPYLEETSFESSLMVQRSGAIVLSALKNVYQSLTRNTREVFKILLNHQLNYTGRQYPGMLFSELYRQCRDSFIVSSDLALRTQLTEFIDHQIVRWKKDTDHLIIPIENPILKQFHGEIIEEY</sequence>
<dbReference type="PANTHER" id="PTHR14052:SF0">
    <property type="entry name" value="ORIGIN RECOGNITION COMPLEX SUBUNIT 2"/>
    <property type="match status" value="1"/>
</dbReference>
<evidence type="ECO:0000256" key="3">
    <source>
        <dbReference type="ARBA" id="ARBA00019080"/>
    </source>
</evidence>
<keyword evidence="5 6" id="KW-0539">Nucleus</keyword>
<evidence type="ECO:0000313" key="11">
    <source>
        <dbReference type="Proteomes" id="UP000494040"/>
    </source>
</evidence>
<comment type="subunit">
    <text evidence="6">Component of the origin recognition complex (ORC).</text>
</comment>
<dbReference type="GO" id="GO:0006260">
    <property type="term" value="P:DNA replication"/>
    <property type="evidence" value="ECO:0007669"/>
    <property type="project" value="UniProtKB-UniRule"/>
</dbReference>
<evidence type="ECO:0000259" key="8">
    <source>
        <dbReference type="Pfam" id="PF04084"/>
    </source>
</evidence>
<reference evidence="10" key="1">
    <citation type="submission" date="2022-01" db="UniProtKB">
        <authorList>
            <consortium name="EnsemblMetazoa"/>
        </authorList>
    </citation>
    <scope>IDENTIFICATION</scope>
</reference>
<evidence type="ECO:0000256" key="4">
    <source>
        <dbReference type="ARBA" id="ARBA00022705"/>
    </source>
</evidence>
<dbReference type="GeneID" id="106669402"/>
<evidence type="ECO:0000256" key="7">
    <source>
        <dbReference type="SAM" id="MobiDB-lite"/>
    </source>
</evidence>
<dbReference type="RefSeq" id="XP_014254351.1">
    <property type="nucleotide sequence ID" value="XM_014398865.2"/>
</dbReference>
<dbReference type="KEGG" id="clec:106669402"/>
<dbReference type="CTD" id="4999"/>
<keyword evidence="4 6" id="KW-0235">DNA replication</keyword>
<feature type="compositionally biased region" description="Acidic residues" evidence="7">
    <location>
        <begin position="215"/>
        <end position="224"/>
    </location>
</feature>
<feature type="region of interest" description="Disordered" evidence="7">
    <location>
        <begin position="32"/>
        <end position="55"/>
    </location>
</feature>
<evidence type="ECO:0000256" key="5">
    <source>
        <dbReference type="ARBA" id="ARBA00023242"/>
    </source>
</evidence>
<dbReference type="Pfam" id="PF04084">
    <property type="entry name" value="RecA-like_ORC2"/>
    <property type="match status" value="1"/>
</dbReference>
<evidence type="ECO:0000256" key="1">
    <source>
        <dbReference type="ARBA" id="ARBA00004123"/>
    </source>
</evidence>
<protein>
    <recommendedName>
        <fullName evidence="3 6">Origin recognition complex subunit 2</fullName>
    </recommendedName>
</protein>
<feature type="domain" description="Origin recognition complex subunit 2 RecA-like" evidence="8">
    <location>
        <begin position="305"/>
        <end position="464"/>
    </location>
</feature>
<dbReference type="Proteomes" id="UP000494040">
    <property type="component" value="Unassembled WGS sequence"/>
</dbReference>
<feature type="region of interest" description="Disordered" evidence="7">
    <location>
        <begin position="201"/>
        <end position="224"/>
    </location>
</feature>
<keyword evidence="11" id="KW-1185">Reference proteome</keyword>
<feature type="region of interest" description="Disordered" evidence="7">
    <location>
        <begin position="79"/>
        <end position="100"/>
    </location>
</feature>
<dbReference type="EnsemblMetazoa" id="XM_014398865.2">
    <property type="protein sequence ID" value="XP_014254351.1"/>
    <property type="gene ID" value="LOC106669402"/>
</dbReference>
<comment type="subcellular location">
    <subcellularLocation>
        <location evidence="1 6">Nucleus</location>
    </subcellularLocation>
</comment>
<dbReference type="InterPro" id="IPR007220">
    <property type="entry name" value="ORC2"/>
</dbReference>
<proteinExistence type="inferred from homology"/>
<accession>A0A8I6RZN0</accession>
<dbReference type="GO" id="GO:0003688">
    <property type="term" value="F:DNA replication origin binding"/>
    <property type="evidence" value="ECO:0007669"/>
    <property type="project" value="UniProtKB-UniRule"/>
</dbReference>
<feature type="compositionally biased region" description="Basic and acidic residues" evidence="7">
    <location>
        <begin position="160"/>
        <end position="170"/>
    </location>
</feature>
<comment type="similarity">
    <text evidence="2 6">Belongs to the ORC2 family.</text>
</comment>
<feature type="region of interest" description="Disordered" evidence="7">
    <location>
        <begin position="142"/>
        <end position="187"/>
    </location>
</feature>
<comment type="function">
    <text evidence="6">Component of the origin recognition complex (ORC) that binds origins of replication. DNA-binding is ATP-dependent. ORC is required to assemble the pre-replication complex necessary to initiate DNA replication.</text>
</comment>
<feature type="domain" description="Origin recognition complex subunit 2 winged-helix" evidence="9">
    <location>
        <begin position="520"/>
        <end position="573"/>
    </location>
</feature>
<evidence type="ECO:0000313" key="10">
    <source>
        <dbReference type="EnsemblMetazoa" id="XP_014254351.1"/>
    </source>
</evidence>
<evidence type="ECO:0000256" key="2">
    <source>
        <dbReference type="ARBA" id="ARBA00007421"/>
    </source>
</evidence>
<dbReference type="AlphaFoldDB" id="A0A8I6RZN0"/>
<dbReference type="InterPro" id="IPR056772">
    <property type="entry name" value="RecA-like_ORC2"/>
</dbReference>
<dbReference type="PANTHER" id="PTHR14052">
    <property type="entry name" value="ORIGIN RECOGNITION COMPLEX SUBUNIT 2"/>
    <property type="match status" value="1"/>
</dbReference>
<name>A0A8I6RZN0_CIMLE</name>
<evidence type="ECO:0000256" key="6">
    <source>
        <dbReference type="RuleBase" id="RU368084"/>
    </source>
</evidence>
<dbReference type="OMA" id="AHERYFF"/>
<evidence type="ECO:0000259" key="9">
    <source>
        <dbReference type="Pfam" id="PF24882"/>
    </source>
</evidence>